<keyword evidence="7 15" id="KW-0375">Hydrogen ion transport</keyword>
<evidence type="ECO:0000256" key="11">
    <source>
        <dbReference type="ARBA" id="ARBA00023310"/>
    </source>
</evidence>
<evidence type="ECO:0000256" key="15">
    <source>
        <dbReference type="HAMAP-Rule" id="MF_01398"/>
    </source>
</evidence>
<gene>
    <name evidence="15" type="primary">atpF</name>
    <name evidence="18" type="ORF">E0E05_16405</name>
</gene>
<dbReference type="Proteomes" id="UP000293719">
    <property type="component" value="Chromosome"/>
</dbReference>
<keyword evidence="5 15" id="KW-0138">CF(0)</keyword>
<comment type="similarity">
    <text evidence="2 15">Belongs to the ATPase B chain family.</text>
</comment>
<dbReference type="InterPro" id="IPR050059">
    <property type="entry name" value="ATP_synthase_B_chain"/>
</dbReference>
<evidence type="ECO:0000256" key="17">
    <source>
        <dbReference type="SAM" id="MobiDB-lite"/>
    </source>
</evidence>
<dbReference type="AlphaFoldDB" id="A0A4P6V670"/>
<keyword evidence="4 15" id="KW-1003">Cell membrane</keyword>
<proteinExistence type="inferred from homology"/>
<evidence type="ECO:0000256" key="9">
    <source>
        <dbReference type="ARBA" id="ARBA00023065"/>
    </source>
</evidence>
<feature type="compositionally biased region" description="Basic residues" evidence="17">
    <location>
        <begin position="1"/>
        <end position="30"/>
    </location>
</feature>
<evidence type="ECO:0000256" key="3">
    <source>
        <dbReference type="ARBA" id="ARBA00022448"/>
    </source>
</evidence>
<feature type="transmembrane region" description="Helical" evidence="15">
    <location>
        <begin position="89"/>
        <end position="112"/>
    </location>
</feature>
<dbReference type="GO" id="GO:0046933">
    <property type="term" value="F:proton-transporting ATP synthase activity, rotational mechanism"/>
    <property type="evidence" value="ECO:0007669"/>
    <property type="project" value="UniProtKB-UniRule"/>
</dbReference>
<evidence type="ECO:0000256" key="10">
    <source>
        <dbReference type="ARBA" id="ARBA00023136"/>
    </source>
</evidence>
<keyword evidence="6 15" id="KW-0812">Transmembrane</keyword>
<feature type="region of interest" description="Disordered" evidence="17">
    <location>
        <begin position="1"/>
        <end position="62"/>
    </location>
</feature>
<evidence type="ECO:0000313" key="19">
    <source>
        <dbReference type="Proteomes" id="UP000293719"/>
    </source>
</evidence>
<dbReference type="KEGG" id="rpod:E0E05_16405"/>
<name>A0A4P6V670_9HYPH</name>
<keyword evidence="9 15" id="KW-0406">Ion transport</keyword>
<keyword evidence="11 15" id="KW-0066">ATP synthesis</keyword>
<evidence type="ECO:0000256" key="14">
    <source>
        <dbReference type="ARBA" id="ARBA00025830"/>
    </source>
</evidence>
<accession>A0A4P6V670</accession>
<sequence length="356" mass="41044">MDRHRVDRHRRADHRHRLDRPGPRRGTRRLQRADGDRPTARRSKHHNPDAVRQPGDDRIDGDLLFRGRDDPDFRQSLHGRRNTSRHGRLAVHIDWLTVTAQIVNFLILVWLLQRFLYRPIIIAMARREARIEARLAGAKSARQDAEDEAQAWRDKQRELDDRKSAIIEEARREAESMRARLEEEIRAEMKERRSAWAEHLQEEREDVAQALRKRMARHVQETTRRILADFADADLAGQVAKEFGLRLEALGDDDRQRLAEAAARTRNPALVESGVTLTAPVRARITRAIHEQIADGMKVNYRTAEDVLMGVRLTVGDQTLEWSAGEYLDRVETLVAEALETAGRAGRIEAQEPSRA</sequence>
<dbReference type="Pfam" id="PF00430">
    <property type="entry name" value="ATP-synt_B"/>
    <property type="match status" value="1"/>
</dbReference>
<dbReference type="CDD" id="cd06503">
    <property type="entry name" value="ATP-synt_Fo_b"/>
    <property type="match status" value="1"/>
</dbReference>
<keyword evidence="8 15" id="KW-1133">Transmembrane helix</keyword>
<evidence type="ECO:0000256" key="4">
    <source>
        <dbReference type="ARBA" id="ARBA00022475"/>
    </source>
</evidence>
<feature type="compositionally biased region" description="Basic and acidic residues" evidence="17">
    <location>
        <begin position="46"/>
        <end position="62"/>
    </location>
</feature>
<evidence type="ECO:0000313" key="18">
    <source>
        <dbReference type="EMBL" id="QBK32030.1"/>
    </source>
</evidence>
<dbReference type="HAMAP" id="MF_01398">
    <property type="entry name" value="ATP_synth_b_bprime"/>
    <property type="match status" value="1"/>
</dbReference>
<dbReference type="InterPro" id="IPR002146">
    <property type="entry name" value="ATP_synth_b/b'su_bac/chlpt"/>
</dbReference>
<feature type="coiled-coil region" evidence="16">
    <location>
        <begin position="128"/>
        <end position="191"/>
    </location>
</feature>
<reference evidence="18 19" key="1">
    <citation type="journal article" date="2017" name="Int. J. Syst. Evol. Microbiol.">
        <title>Roseitalea porphyridii gen. nov., sp. nov., isolated from a red alga, and reclassification of Hoeflea suaedae Chung et al. 2013 as Pseudohoeflea suaedae gen. nov., comb. nov.</title>
        <authorList>
            <person name="Hyeon J.W."/>
            <person name="Jeong S.E."/>
            <person name="Baek K."/>
            <person name="Jeon C.O."/>
        </authorList>
    </citation>
    <scope>NUCLEOTIDE SEQUENCE [LARGE SCALE GENOMIC DNA]</scope>
    <source>
        <strain evidence="18 19">MA7-20</strain>
    </source>
</reference>
<dbReference type="GO" id="GO:0045259">
    <property type="term" value="C:proton-transporting ATP synthase complex"/>
    <property type="evidence" value="ECO:0007669"/>
    <property type="project" value="UniProtKB-KW"/>
</dbReference>
<keyword evidence="19" id="KW-1185">Reference proteome</keyword>
<comment type="function">
    <text evidence="12 15">F(1)F(0) ATP synthase produces ATP from ADP in the presence of a proton or sodium gradient. F-type ATPases consist of two structural domains, F(1) containing the extramembraneous catalytic core and F(0) containing the membrane proton channel, linked together by a central stalk and a peripheral stalk. During catalysis, ATP synthesis in the catalytic domain of F(1) is coupled via a rotary mechanism of the central stalk subunits to proton translocation.</text>
</comment>
<evidence type="ECO:0000256" key="12">
    <source>
        <dbReference type="ARBA" id="ARBA00025198"/>
    </source>
</evidence>
<evidence type="ECO:0000256" key="16">
    <source>
        <dbReference type="SAM" id="Coils"/>
    </source>
</evidence>
<comment type="function">
    <text evidence="13">Component of the F(0) channel, it forms part of the peripheral stalk, linking F(1) to F(0). The b'-subunit is a diverged and duplicated form of b found in plants and photosynthetic bacteria.</text>
</comment>
<dbReference type="GO" id="GO:0005886">
    <property type="term" value="C:plasma membrane"/>
    <property type="evidence" value="ECO:0007669"/>
    <property type="project" value="UniProtKB-SubCell"/>
</dbReference>
<dbReference type="PANTHER" id="PTHR33445">
    <property type="entry name" value="ATP SYNTHASE SUBUNIT B', CHLOROPLASTIC"/>
    <property type="match status" value="1"/>
</dbReference>
<evidence type="ECO:0000256" key="1">
    <source>
        <dbReference type="ARBA" id="ARBA00004377"/>
    </source>
</evidence>
<evidence type="ECO:0000256" key="6">
    <source>
        <dbReference type="ARBA" id="ARBA00022692"/>
    </source>
</evidence>
<keyword evidence="3 15" id="KW-0813">Transport</keyword>
<dbReference type="GO" id="GO:0046961">
    <property type="term" value="F:proton-transporting ATPase activity, rotational mechanism"/>
    <property type="evidence" value="ECO:0007669"/>
    <property type="project" value="TreeGrafter"/>
</dbReference>
<evidence type="ECO:0000256" key="5">
    <source>
        <dbReference type="ARBA" id="ARBA00022547"/>
    </source>
</evidence>
<evidence type="ECO:0000256" key="8">
    <source>
        <dbReference type="ARBA" id="ARBA00022989"/>
    </source>
</evidence>
<dbReference type="EMBL" id="CP036532">
    <property type="protein sequence ID" value="QBK32030.1"/>
    <property type="molecule type" value="Genomic_DNA"/>
</dbReference>
<protein>
    <recommendedName>
        <fullName evidence="15">ATP synthase subunit b</fullName>
    </recommendedName>
    <alternativeName>
        <fullName evidence="15">ATP synthase F(0) sector subunit b</fullName>
    </alternativeName>
    <alternativeName>
        <fullName evidence="15">ATPase subunit I</fullName>
    </alternativeName>
    <alternativeName>
        <fullName evidence="15">F-type ATPase subunit b</fullName>
        <shortName evidence="15">F-ATPase subunit b</shortName>
    </alternativeName>
</protein>
<keyword evidence="16" id="KW-0175">Coiled coil</keyword>
<organism evidence="18 19">
    <name type="scientific">Roseitalea porphyridii</name>
    <dbReference type="NCBI Taxonomy" id="1852022"/>
    <lineage>
        <taxon>Bacteria</taxon>
        <taxon>Pseudomonadati</taxon>
        <taxon>Pseudomonadota</taxon>
        <taxon>Alphaproteobacteria</taxon>
        <taxon>Hyphomicrobiales</taxon>
        <taxon>Ahrensiaceae</taxon>
        <taxon>Roseitalea</taxon>
    </lineage>
</organism>
<comment type="subcellular location">
    <subcellularLocation>
        <location evidence="1">Cell inner membrane</location>
        <topology evidence="1">Single-pass membrane protein</topology>
    </subcellularLocation>
    <subcellularLocation>
        <location evidence="15">Cell membrane</location>
        <topology evidence="15">Single-pass membrane protein</topology>
    </subcellularLocation>
</comment>
<keyword evidence="10 15" id="KW-0472">Membrane</keyword>
<evidence type="ECO:0000256" key="13">
    <source>
        <dbReference type="ARBA" id="ARBA00025614"/>
    </source>
</evidence>
<comment type="subunit">
    <text evidence="14 15">F-type ATPases have 2 components, F(1) - the catalytic core - and F(0) - the membrane proton channel. F(1) has five subunits: alpha(3), beta(3), gamma(1), delta(1), epsilon(1). F(0) has three main subunits: a(1), b(2) and c(10-14). The alpha and beta chains form an alternating ring which encloses part of the gamma chain. F(1) is attached to F(0) by a central stalk formed by the gamma and epsilon chains, while a peripheral stalk is formed by the delta and b chains.</text>
</comment>
<evidence type="ECO:0000256" key="7">
    <source>
        <dbReference type="ARBA" id="ARBA00022781"/>
    </source>
</evidence>
<evidence type="ECO:0000256" key="2">
    <source>
        <dbReference type="ARBA" id="ARBA00005513"/>
    </source>
</evidence>
<dbReference type="PANTHER" id="PTHR33445:SF2">
    <property type="entry name" value="ATP SYNTHASE SUBUNIT B', CHLOROPLASTIC"/>
    <property type="match status" value="1"/>
</dbReference>